<protein>
    <submittedName>
        <fullName evidence="1">Uncharacterized protein</fullName>
    </submittedName>
</protein>
<dbReference type="Proteomes" id="UP001610563">
    <property type="component" value="Unassembled WGS sequence"/>
</dbReference>
<dbReference type="EMBL" id="JBFTWV010000016">
    <property type="protein sequence ID" value="KAL2797843.1"/>
    <property type="molecule type" value="Genomic_DNA"/>
</dbReference>
<name>A0ABR4GFL4_9EURO</name>
<proteinExistence type="predicted"/>
<keyword evidence="2" id="KW-1185">Reference proteome</keyword>
<evidence type="ECO:0000313" key="2">
    <source>
        <dbReference type="Proteomes" id="UP001610563"/>
    </source>
</evidence>
<evidence type="ECO:0000313" key="1">
    <source>
        <dbReference type="EMBL" id="KAL2797843.1"/>
    </source>
</evidence>
<comment type="caution">
    <text evidence="1">The sequence shown here is derived from an EMBL/GenBank/DDBJ whole genome shotgun (WGS) entry which is preliminary data.</text>
</comment>
<reference evidence="1 2" key="1">
    <citation type="submission" date="2024-07" db="EMBL/GenBank/DDBJ databases">
        <title>Section-level genome sequencing and comparative genomics of Aspergillus sections Usti and Cavernicolus.</title>
        <authorList>
            <consortium name="Lawrence Berkeley National Laboratory"/>
            <person name="Nybo J.L."/>
            <person name="Vesth T.C."/>
            <person name="Theobald S."/>
            <person name="Frisvad J.C."/>
            <person name="Larsen T.O."/>
            <person name="Kjaerboelling I."/>
            <person name="Rothschild-Mancinelli K."/>
            <person name="Lyhne E.K."/>
            <person name="Kogle M.E."/>
            <person name="Barry K."/>
            <person name="Clum A."/>
            <person name="Na H."/>
            <person name="Ledsgaard L."/>
            <person name="Lin J."/>
            <person name="Lipzen A."/>
            <person name="Kuo A."/>
            <person name="Riley R."/>
            <person name="Mondo S."/>
            <person name="Labutti K."/>
            <person name="Haridas S."/>
            <person name="Pangalinan J."/>
            <person name="Salamov A.A."/>
            <person name="Simmons B.A."/>
            <person name="Magnuson J.K."/>
            <person name="Chen J."/>
            <person name="Drula E."/>
            <person name="Henrissat B."/>
            <person name="Wiebenga A."/>
            <person name="Lubbers R.J."/>
            <person name="Gomes A.C."/>
            <person name="Makela M.R."/>
            <person name="Stajich J."/>
            <person name="Grigoriev I.V."/>
            <person name="Mortensen U.H."/>
            <person name="De Vries R.P."/>
            <person name="Baker S.E."/>
            <person name="Andersen M.R."/>
        </authorList>
    </citation>
    <scope>NUCLEOTIDE SEQUENCE [LARGE SCALE GENOMIC DNA]</scope>
    <source>
        <strain evidence="1 2">CBS 209.92</strain>
    </source>
</reference>
<accession>A0ABR4GFL4</accession>
<gene>
    <name evidence="1" type="ORF">BJX66DRAFT_296632</name>
</gene>
<organism evidence="1 2">
    <name type="scientific">Aspergillus keveii</name>
    <dbReference type="NCBI Taxonomy" id="714993"/>
    <lineage>
        <taxon>Eukaryota</taxon>
        <taxon>Fungi</taxon>
        <taxon>Dikarya</taxon>
        <taxon>Ascomycota</taxon>
        <taxon>Pezizomycotina</taxon>
        <taxon>Eurotiomycetes</taxon>
        <taxon>Eurotiomycetidae</taxon>
        <taxon>Eurotiales</taxon>
        <taxon>Aspergillaceae</taxon>
        <taxon>Aspergillus</taxon>
        <taxon>Aspergillus subgen. Nidulantes</taxon>
    </lineage>
</organism>
<sequence>MSWAARLTANIGGENSRWRSRTAASLSQLVTGSAWTILEAKLARFECSMANRSWQCWRSSPLGFPGCFHQNCGKNSLFAIDSRKSLQLHIDLAQKTRRYTPWNAEAT</sequence>